<evidence type="ECO:0000256" key="7">
    <source>
        <dbReference type="SAM" id="SignalP"/>
    </source>
</evidence>
<feature type="domain" description="Gram-positive cocci surface proteins LPxTG" evidence="8">
    <location>
        <begin position="320"/>
        <end position="355"/>
    </location>
</feature>
<feature type="chain" id="PRO_5036712018" evidence="7">
    <location>
        <begin position="38"/>
        <end position="355"/>
    </location>
</feature>
<reference evidence="9" key="1">
    <citation type="journal article" date="2014" name="Int. J. Syst. Evol. Microbiol.">
        <title>Complete genome sequence of Corynebacterium casei LMG S-19264T (=DSM 44701T), isolated from a smear-ripened cheese.</title>
        <authorList>
            <consortium name="US DOE Joint Genome Institute (JGI-PGF)"/>
            <person name="Walter F."/>
            <person name="Albersmeier A."/>
            <person name="Kalinowski J."/>
            <person name="Ruckert C."/>
        </authorList>
    </citation>
    <scope>NUCLEOTIDE SEQUENCE</scope>
    <source>
        <strain evidence="9">JCM 4815</strain>
    </source>
</reference>
<evidence type="ECO:0000256" key="3">
    <source>
        <dbReference type="ARBA" id="ARBA00022729"/>
    </source>
</evidence>
<dbReference type="InterPro" id="IPR048202">
    <property type="entry name" value="SCO1860-like"/>
</dbReference>
<feature type="region of interest" description="Disordered" evidence="5">
    <location>
        <begin position="242"/>
        <end position="330"/>
    </location>
</feature>
<dbReference type="PROSITE" id="PS50847">
    <property type="entry name" value="GRAM_POS_ANCHORING"/>
    <property type="match status" value="1"/>
</dbReference>
<keyword evidence="4" id="KW-0572">Peptidoglycan-anchor</keyword>
<feature type="compositionally biased region" description="Basic and acidic residues" evidence="5">
    <location>
        <begin position="260"/>
        <end position="271"/>
    </location>
</feature>
<keyword evidence="6" id="KW-0472">Membrane</keyword>
<dbReference type="Proteomes" id="UP000622166">
    <property type="component" value="Unassembled WGS sequence"/>
</dbReference>
<evidence type="ECO:0000256" key="5">
    <source>
        <dbReference type="SAM" id="MobiDB-lite"/>
    </source>
</evidence>
<feature type="compositionally biased region" description="Gly residues" evidence="5">
    <location>
        <begin position="243"/>
        <end position="258"/>
    </location>
</feature>
<proteinExistence type="predicted"/>
<evidence type="ECO:0000313" key="10">
    <source>
        <dbReference type="Proteomes" id="UP000622166"/>
    </source>
</evidence>
<keyword evidence="3 7" id="KW-0732">Signal</keyword>
<dbReference type="InterPro" id="IPR006311">
    <property type="entry name" value="TAT_signal"/>
</dbReference>
<keyword evidence="6" id="KW-1133">Transmembrane helix</keyword>
<accession>A0A918Q734</accession>
<dbReference type="EMBL" id="BMVW01000017">
    <property type="protein sequence ID" value="GGZ34018.1"/>
    <property type="molecule type" value="Genomic_DNA"/>
</dbReference>
<keyword evidence="1" id="KW-0134">Cell wall</keyword>
<dbReference type="NCBIfam" id="NF041527">
    <property type="entry name" value="SCO1860_LAETG"/>
    <property type="match status" value="1"/>
</dbReference>
<evidence type="ECO:0000256" key="4">
    <source>
        <dbReference type="ARBA" id="ARBA00023088"/>
    </source>
</evidence>
<dbReference type="InterPro" id="IPR019931">
    <property type="entry name" value="LPXTG_anchor"/>
</dbReference>
<feature type="compositionally biased region" description="Low complexity" evidence="5">
    <location>
        <begin position="289"/>
        <end position="308"/>
    </location>
</feature>
<name>A0A918Q734_9ACTN</name>
<keyword evidence="10" id="KW-1185">Reference proteome</keyword>
<evidence type="ECO:0000256" key="1">
    <source>
        <dbReference type="ARBA" id="ARBA00022512"/>
    </source>
</evidence>
<organism evidence="9 10">
    <name type="scientific">Streptomyces poonensis</name>
    <dbReference type="NCBI Taxonomy" id="68255"/>
    <lineage>
        <taxon>Bacteria</taxon>
        <taxon>Bacillati</taxon>
        <taxon>Actinomycetota</taxon>
        <taxon>Actinomycetes</taxon>
        <taxon>Kitasatosporales</taxon>
        <taxon>Streptomycetaceae</taxon>
        <taxon>Streptomyces</taxon>
    </lineage>
</organism>
<keyword evidence="6" id="KW-0812">Transmembrane</keyword>
<comment type="caution">
    <text evidence="9">The sequence shown here is derived from an EMBL/GenBank/DDBJ whole genome shotgun (WGS) entry which is preliminary data.</text>
</comment>
<evidence type="ECO:0000256" key="6">
    <source>
        <dbReference type="SAM" id="Phobius"/>
    </source>
</evidence>
<gene>
    <name evidence="9" type="ORF">GCM10010365_63620</name>
</gene>
<dbReference type="NCBIfam" id="TIGR01167">
    <property type="entry name" value="LPXTG_anchor"/>
    <property type="match status" value="1"/>
</dbReference>
<dbReference type="AlphaFoldDB" id="A0A918Q734"/>
<dbReference type="NCBIfam" id="NF041528">
    <property type="entry name" value="strep_LAETG"/>
    <property type="match status" value="1"/>
</dbReference>
<dbReference type="PROSITE" id="PS51318">
    <property type="entry name" value="TAT"/>
    <property type="match status" value="1"/>
</dbReference>
<evidence type="ECO:0000256" key="2">
    <source>
        <dbReference type="ARBA" id="ARBA00022525"/>
    </source>
</evidence>
<keyword evidence="2" id="KW-0964">Secreted</keyword>
<evidence type="ECO:0000313" key="9">
    <source>
        <dbReference type="EMBL" id="GGZ34018.1"/>
    </source>
</evidence>
<feature type="transmembrane region" description="Helical" evidence="6">
    <location>
        <begin position="331"/>
        <end position="350"/>
    </location>
</feature>
<evidence type="ECO:0000259" key="8">
    <source>
        <dbReference type="PROSITE" id="PS50847"/>
    </source>
</evidence>
<protein>
    <submittedName>
        <fullName evidence="9">LPXTG cell wall anchor domain-containing protein</fullName>
    </submittedName>
</protein>
<feature type="signal peptide" evidence="7">
    <location>
        <begin position="1"/>
        <end position="37"/>
    </location>
</feature>
<sequence>MNSNSFRMTARRIAVTAAATALAAGPAVLAGAGTAHATGGHGSAGATVLRTGLDVALLDKTAEVPLAVTLNEVHAPQSAEKTLLTAELKGVHHGKPFTVARADVASAKAAVTEQRAEGAVTLVKAKVHVPGLPLLSLIEVEKVTSKAVCETGKEPVASANVLGTVTVLGKKVTLTAAGTTEVEVEGVGTVRLDLSRTDTTTHTAAATALELKVSVEPRKLNVAKVDGTVTLAEATCEAPAAAGGAGVGAEGPDDGSGGSRPDDGAGGETEKPGGAPGDEQQSGAEQKSGAGQLSAADQQAGADQAGGDEPQGEASGAADLAETGGSSMTPYIAGGAVALLAAGGGAVALARRSRG</sequence>
<dbReference type="RefSeq" id="WP_189865236.1">
    <property type="nucleotide sequence ID" value="NZ_BMVW01000017.1"/>
</dbReference>
<reference evidence="9" key="2">
    <citation type="submission" date="2020-09" db="EMBL/GenBank/DDBJ databases">
        <authorList>
            <person name="Sun Q."/>
            <person name="Ohkuma M."/>
        </authorList>
    </citation>
    <scope>NUCLEOTIDE SEQUENCE</scope>
    <source>
        <strain evidence="9">JCM 4815</strain>
    </source>
</reference>